<feature type="coiled-coil region" evidence="2">
    <location>
        <begin position="834"/>
        <end position="878"/>
    </location>
</feature>
<evidence type="ECO:0000259" key="4">
    <source>
        <dbReference type="SMART" id="SM00065"/>
    </source>
</evidence>
<dbReference type="RefSeq" id="WP_002700942.1">
    <property type="nucleotide sequence ID" value="NZ_AAWS01000034.1"/>
</dbReference>
<proteinExistence type="predicted"/>
<dbReference type="Pfam" id="PF13185">
    <property type="entry name" value="GAF_2"/>
    <property type="match status" value="1"/>
</dbReference>
<dbReference type="InterPro" id="IPR011123">
    <property type="entry name" value="Y_Y_Y"/>
</dbReference>
<dbReference type="PANTHER" id="PTHR43156">
    <property type="entry name" value="STAGE II SPORULATION PROTEIN E-RELATED"/>
    <property type="match status" value="1"/>
</dbReference>
<dbReference type="EMBL" id="AAWS01000034">
    <property type="protein sequence ID" value="EAY26423.1"/>
    <property type="molecule type" value="Genomic_DNA"/>
</dbReference>
<dbReference type="InterPro" id="IPR029016">
    <property type="entry name" value="GAF-like_dom_sf"/>
</dbReference>
<evidence type="ECO:0000256" key="1">
    <source>
        <dbReference type="ARBA" id="ARBA00022801"/>
    </source>
</evidence>
<dbReference type="Proteomes" id="UP000004095">
    <property type="component" value="Unassembled WGS sequence"/>
</dbReference>
<keyword evidence="3" id="KW-1133">Transmembrane helix</keyword>
<evidence type="ECO:0000259" key="5">
    <source>
        <dbReference type="SMART" id="SM00331"/>
    </source>
</evidence>
<keyword evidence="6" id="KW-0723">Serine/threonine-protein kinase</keyword>
<dbReference type="GO" id="GO:0016791">
    <property type="term" value="F:phosphatase activity"/>
    <property type="evidence" value="ECO:0007669"/>
    <property type="project" value="TreeGrafter"/>
</dbReference>
<evidence type="ECO:0000256" key="2">
    <source>
        <dbReference type="SAM" id="Coils"/>
    </source>
</evidence>
<dbReference type="GO" id="GO:0004674">
    <property type="term" value="F:protein serine/threonine kinase activity"/>
    <property type="evidence" value="ECO:0007669"/>
    <property type="project" value="UniProtKB-KW"/>
</dbReference>
<comment type="caution">
    <text evidence="6">The sequence shown here is derived from an EMBL/GenBank/DDBJ whole genome shotgun (WGS) entry which is preliminary data.</text>
</comment>
<keyword evidence="7" id="KW-1185">Reference proteome</keyword>
<organism evidence="6 7">
    <name type="scientific">Microscilla marina ATCC 23134</name>
    <dbReference type="NCBI Taxonomy" id="313606"/>
    <lineage>
        <taxon>Bacteria</taxon>
        <taxon>Pseudomonadati</taxon>
        <taxon>Bacteroidota</taxon>
        <taxon>Cytophagia</taxon>
        <taxon>Cytophagales</taxon>
        <taxon>Microscillaceae</taxon>
        <taxon>Microscilla</taxon>
    </lineage>
</organism>
<dbReference type="InterPro" id="IPR001932">
    <property type="entry name" value="PPM-type_phosphatase-like_dom"/>
</dbReference>
<feature type="domain" description="GAF" evidence="4">
    <location>
        <begin position="894"/>
        <end position="1045"/>
    </location>
</feature>
<dbReference type="Gene3D" id="2.130.10.10">
    <property type="entry name" value="YVTN repeat-like/Quinoprotein amine dehydrogenase"/>
    <property type="match status" value="2"/>
</dbReference>
<dbReference type="InterPro" id="IPR036457">
    <property type="entry name" value="PPM-type-like_dom_sf"/>
</dbReference>
<dbReference type="Pfam" id="PF07495">
    <property type="entry name" value="Y_Y_Y"/>
    <property type="match status" value="1"/>
</dbReference>
<dbReference type="InterPro" id="IPR003018">
    <property type="entry name" value="GAF"/>
</dbReference>
<keyword evidence="3" id="KW-0472">Membrane</keyword>
<evidence type="ECO:0000256" key="3">
    <source>
        <dbReference type="SAM" id="Phobius"/>
    </source>
</evidence>
<protein>
    <submittedName>
        <fullName evidence="6">Serine/threonine protein kinases, putative</fullName>
    </submittedName>
</protein>
<dbReference type="eggNOG" id="COG3883">
    <property type="taxonomic scope" value="Bacteria"/>
</dbReference>
<dbReference type="eggNOG" id="COG3292">
    <property type="taxonomic scope" value="Bacteria"/>
</dbReference>
<keyword evidence="1" id="KW-0378">Hydrolase</keyword>
<keyword evidence="6" id="KW-0808">Transferase</keyword>
<dbReference type="SMART" id="SM00065">
    <property type="entry name" value="GAF"/>
    <property type="match status" value="1"/>
</dbReference>
<dbReference type="Gene3D" id="2.60.40.10">
    <property type="entry name" value="Immunoglobulins"/>
    <property type="match status" value="1"/>
</dbReference>
<accession>A1ZT33</accession>
<evidence type="ECO:0000313" key="6">
    <source>
        <dbReference type="EMBL" id="EAY26423.1"/>
    </source>
</evidence>
<dbReference type="InterPro" id="IPR052016">
    <property type="entry name" value="Bact_Sigma-Reg"/>
</dbReference>
<feature type="domain" description="PPM-type phosphatase" evidence="5">
    <location>
        <begin position="1072"/>
        <end position="1306"/>
    </location>
</feature>
<dbReference type="SMART" id="SM00331">
    <property type="entry name" value="PP2C_SIG"/>
    <property type="match status" value="1"/>
</dbReference>
<reference evidence="6 7" key="1">
    <citation type="submission" date="2007-01" db="EMBL/GenBank/DDBJ databases">
        <authorList>
            <person name="Haygood M."/>
            <person name="Podell S."/>
            <person name="Anderson C."/>
            <person name="Hopkinson B."/>
            <person name="Roe K."/>
            <person name="Barbeau K."/>
            <person name="Gaasterland T."/>
            <person name="Ferriera S."/>
            <person name="Johnson J."/>
            <person name="Kravitz S."/>
            <person name="Beeson K."/>
            <person name="Sutton G."/>
            <person name="Rogers Y.-H."/>
            <person name="Friedman R."/>
            <person name="Frazier M."/>
            <person name="Venter J.C."/>
        </authorList>
    </citation>
    <scope>NUCLEOTIDE SEQUENCE [LARGE SCALE GENOMIC DNA]</scope>
    <source>
        <strain evidence="6 7">ATCC 23134</strain>
    </source>
</reference>
<keyword evidence="6" id="KW-0418">Kinase</keyword>
<gene>
    <name evidence="6" type="ORF">M23134_07018</name>
</gene>
<dbReference type="OrthoDB" id="9806995at2"/>
<keyword evidence="3" id="KW-0812">Transmembrane</keyword>
<dbReference type="InterPro" id="IPR013783">
    <property type="entry name" value="Ig-like_fold"/>
</dbReference>
<dbReference type="Pfam" id="PF07228">
    <property type="entry name" value="SpoIIE"/>
    <property type="match status" value="1"/>
</dbReference>
<dbReference type="PANTHER" id="PTHR43156:SF9">
    <property type="entry name" value="HAMP DOMAIN-CONTAINING PROTEIN"/>
    <property type="match status" value="1"/>
</dbReference>
<sequence length="1306" mass="149633">MLKSFAIKSTSYIYTSRQILFITVLLWLCQAYLYAQKKNNFPIKNEGLLQATNYLPNDYKGHAQNWSFAQDKRGVMYVGNMSGVLQYDGNKWRRLPVENYQVAKSKSGRIYTAFGYLEADSKGHLQYKSLKNLVPEDYQKQAGLPTQKIIVTSQLVAFHKTGYLFIYKNNQMDVISLSPEFLRPLMVFNDELFMTKRGTGLMKLTHPSHQHQWQLVAKGETFADKSVTAILPYRHHQKLIATYEHGLYLINQNEVTPWDIPANSFLQQNQLSCAIANGNKIMLGTEHNGVLIIDQSGQALQLINQRNGISSNYVHDLFIDKDQALWLALDNGIARVETNSPFSLWNKHLGLEGSVNHIATQLYKDKFYVGTSQGVFYRANDNYINPISPQSRFKLITATKGAVFYLLATPEGVLCAHKHGIFLIKDTTATQLVATSTTVYSFIYLHTSGNRYILASTSKGLLLLEKKQDTWVYKQAIKGYASYNRYMHQDKEGNVWVTTVDGLYRLTLSAEFDQVISKKLYAKAQGLPQTIHNRVFGLSNHQLVAGTTQGVYVYNSEQDKFLPHPVLTQQLGLCEYILWIKEDPQQNIWLWTKAGVIFARKDAGQGYVLERKLFNKYKELFANYMAPHIIPINANNVLFETREGVVHYNSHIKKLTKKTFQVLIRNVKTRAEKDSIIFGGNFTHQHAYKFVGDQPAHMVPTLPYRLNNLSFSFATVYFEETDKIEFQYFLDGFNKKYVGWSTESKKEYTNLPAGEYVLRVKARNVYGQVSAETTYRFKIAPPWYQTLWAYLLFGVIGALVIWGIVHLNIRRLSHQKAHLEQVVNERTLEIRQKNATLQTQKSEISEQAKSLAEQADFLQEANEEIVMQRDQLDQAYKNVKLLSEIGKEITATFSIQDISQIVYKNIQYLLDTEEFGIGLYLEKERLIAFDSSVYKGDVLPSMFIPMSQKNRFVVHCVQHQKEIVIGDVTREYRNYIDNLDHYKDDILLRSLVCLPLMASNEVIGVVSVQSSYTNAYSDHQVNLLRNLTIYIAIALKNANSFSKLQFQNVQITDSIRYAQNIQKTILPNQQMLSNCFKEHFVIYKPKDIVSGDFYWVVQTNHPQTNEVYTFLSVIDCSGHGVPGALMSMIGYQLLDEIVKQMRIIEPQVILEVLDDLVVASLKQQVSDNSDGMDLAMCRLQSLPDGSIELIYSGAKRNLIVVEDENTKVLRGDRLGIGGFFENVVKQFTHTKLILQPGVVLYMTTDGIRDMPNQNRRSFGTKRLHKLIQKHAHLPLPEQKQIFEAAFEKHLGTQEPRDDMTLFAVRL</sequence>
<name>A1ZT33_MICM2</name>
<dbReference type="eggNOG" id="COG2208">
    <property type="taxonomic scope" value="Bacteria"/>
</dbReference>
<dbReference type="SUPFAM" id="SSF63829">
    <property type="entry name" value="Calcium-dependent phosphotriesterase"/>
    <property type="match status" value="1"/>
</dbReference>
<feature type="transmembrane region" description="Helical" evidence="3">
    <location>
        <begin position="787"/>
        <end position="809"/>
    </location>
</feature>
<dbReference type="InterPro" id="IPR015943">
    <property type="entry name" value="WD40/YVTN_repeat-like_dom_sf"/>
</dbReference>
<dbReference type="Gene3D" id="3.60.40.10">
    <property type="entry name" value="PPM-type phosphatase domain"/>
    <property type="match status" value="1"/>
</dbReference>
<keyword evidence="2" id="KW-0175">Coiled coil</keyword>
<dbReference type="Gene3D" id="3.30.450.40">
    <property type="match status" value="1"/>
</dbReference>
<evidence type="ECO:0000313" key="7">
    <source>
        <dbReference type="Proteomes" id="UP000004095"/>
    </source>
</evidence>
<dbReference type="SUPFAM" id="SSF55781">
    <property type="entry name" value="GAF domain-like"/>
    <property type="match status" value="1"/>
</dbReference>